<sequence>MCLLKLEALRAFTRASYHNIPVGQGERMTDIQTTSKNISHLDNDRDITEGEIHSPFLNHSRGTDQQAVSSLLESPLSMHYMNKNHNGERIYLGKYPSVTSILGQTKPPNEHFALLNWRKAQISELGKKKFNKQAKITFKKGQLFHQAVQLYFNSSNVPVIEEGSSDAGYWQSVKHVLKDIENVVAVESAVVHPLLRYAGTLDLIAEYKGTLSVIDWKTSAKHKSNLKDCYSYPQQIVAYAGAVNFDENYPFQVCFISFLFIFTRVHAY</sequence>
<dbReference type="OrthoDB" id="5777131at2759"/>
<keyword evidence="2" id="KW-0269">Exonuclease</keyword>
<dbReference type="GO" id="GO:0006264">
    <property type="term" value="P:mitochondrial DNA replication"/>
    <property type="evidence" value="ECO:0007669"/>
    <property type="project" value="TreeGrafter"/>
</dbReference>
<organism evidence="2 3">
    <name type="scientific">Stylophora pistillata</name>
    <name type="common">Smooth cauliflower coral</name>
    <dbReference type="NCBI Taxonomy" id="50429"/>
    <lineage>
        <taxon>Eukaryota</taxon>
        <taxon>Metazoa</taxon>
        <taxon>Cnidaria</taxon>
        <taxon>Anthozoa</taxon>
        <taxon>Hexacorallia</taxon>
        <taxon>Scleractinia</taxon>
        <taxon>Astrocoeniina</taxon>
        <taxon>Pocilloporidae</taxon>
        <taxon>Stylophora</taxon>
    </lineage>
</organism>
<protein>
    <submittedName>
        <fullName evidence="2">Mitochondrial genome maintenance exonuclease 1</fullName>
    </submittedName>
</protein>
<dbReference type="Gene3D" id="3.90.320.10">
    <property type="match status" value="1"/>
</dbReference>
<keyword evidence="2" id="KW-0378">Hydrolase</keyword>
<name>A0A2B4SZY7_STYPI</name>
<proteinExistence type="predicted"/>
<evidence type="ECO:0000313" key="2">
    <source>
        <dbReference type="EMBL" id="PFX34132.1"/>
    </source>
</evidence>
<gene>
    <name evidence="2" type="primary">Mgme1</name>
    <name evidence="2" type="ORF">AWC38_SpisGene1010</name>
</gene>
<keyword evidence="3" id="KW-1185">Reference proteome</keyword>
<dbReference type="InterPro" id="IPR038726">
    <property type="entry name" value="PDDEXK_AddAB-type"/>
</dbReference>
<evidence type="ECO:0000259" key="1">
    <source>
        <dbReference type="Pfam" id="PF12705"/>
    </source>
</evidence>
<feature type="domain" description="PD-(D/E)XK endonuclease-like" evidence="1">
    <location>
        <begin position="169"/>
        <end position="246"/>
    </location>
</feature>
<dbReference type="Pfam" id="PF12705">
    <property type="entry name" value="PDDEXK_1"/>
    <property type="match status" value="1"/>
</dbReference>
<dbReference type="Proteomes" id="UP000225706">
    <property type="component" value="Unassembled WGS sequence"/>
</dbReference>
<dbReference type="AlphaFoldDB" id="A0A2B4SZY7"/>
<dbReference type="InterPro" id="IPR011604">
    <property type="entry name" value="PDDEXK-like_dom_sf"/>
</dbReference>
<dbReference type="GO" id="GO:0005739">
    <property type="term" value="C:mitochondrion"/>
    <property type="evidence" value="ECO:0007669"/>
    <property type="project" value="TreeGrafter"/>
</dbReference>
<evidence type="ECO:0000313" key="3">
    <source>
        <dbReference type="Proteomes" id="UP000225706"/>
    </source>
</evidence>
<reference evidence="3" key="1">
    <citation type="journal article" date="2017" name="bioRxiv">
        <title>Comparative analysis of the genomes of Stylophora pistillata and Acropora digitifera provides evidence for extensive differences between species of corals.</title>
        <authorList>
            <person name="Voolstra C.R."/>
            <person name="Li Y."/>
            <person name="Liew Y.J."/>
            <person name="Baumgarten S."/>
            <person name="Zoccola D."/>
            <person name="Flot J.-F."/>
            <person name="Tambutte S."/>
            <person name="Allemand D."/>
            <person name="Aranda M."/>
        </authorList>
    </citation>
    <scope>NUCLEOTIDE SEQUENCE [LARGE SCALE GENOMIC DNA]</scope>
</reference>
<comment type="caution">
    <text evidence="2">The sequence shown here is derived from an EMBL/GenBank/DDBJ whole genome shotgun (WGS) entry which is preliminary data.</text>
</comment>
<dbReference type="PANTHER" id="PTHR31340">
    <property type="entry name" value="MITOCHONDRIAL GENOME MAINTENANCE EXONUCLEASE 1"/>
    <property type="match status" value="1"/>
</dbReference>
<keyword evidence="2" id="KW-0540">Nuclease</keyword>
<dbReference type="EMBL" id="LSMT01000006">
    <property type="protein sequence ID" value="PFX34132.1"/>
    <property type="molecule type" value="Genomic_DNA"/>
</dbReference>
<dbReference type="STRING" id="50429.A0A2B4SZY7"/>
<accession>A0A2B4SZY7</accession>
<dbReference type="PANTHER" id="PTHR31340:SF3">
    <property type="entry name" value="MITOCHONDRIAL GENOME MAINTENANCE EXONUCLEASE 1"/>
    <property type="match status" value="1"/>
</dbReference>
<dbReference type="GO" id="GO:0008297">
    <property type="term" value="F:single-stranded DNA exodeoxyribonuclease activity"/>
    <property type="evidence" value="ECO:0007669"/>
    <property type="project" value="TreeGrafter"/>
</dbReference>